<dbReference type="PANTHER" id="PTHR43523">
    <property type="entry name" value="GLUCOSE-1-PHOSPHATE ADENYLYLTRANSFERASE-RELATED"/>
    <property type="match status" value="1"/>
</dbReference>
<dbReference type="PROSITE" id="PS00808">
    <property type="entry name" value="ADP_GLC_PYROPHOSPH_1"/>
    <property type="match status" value="1"/>
</dbReference>
<keyword evidence="7 9" id="KW-0320">Glycogen biosynthesis</keyword>
<feature type="domain" description="Glucose-1-phosphate adenylyltransferase/Bifunctional protein GlmU-like C-terminal hexapeptide" evidence="11">
    <location>
        <begin position="290"/>
        <end position="368"/>
    </location>
</feature>
<dbReference type="Proteomes" id="UP000195781">
    <property type="component" value="Unassembled WGS sequence"/>
</dbReference>
<dbReference type="AlphaFoldDB" id="A0A1Y3XJI7"/>
<dbReference type="NCBIfam" id="NF003670">
    <property type="entry name" value="PRK05293.1"/>
    <property type="match status" value="1"/>
</dbReference>
<dbReference type="InterPro" id="IPR011831">
    <property type="entry name" value="ADP-Glc_PPase"/>
</dbReference>
<evidence type="ECO:0000256" key="7">
    <source>
        <dbReference type="ARBA" id="ARBA00023056"/>
    </source>
</evidence>
<name>A0A1Y3XJI7_9ACTN</name>
<dbReference type="Pfam" id="PF24894">
    <property type="entry name" value="Hexapep_GlmU"/>
    <property type="match status" value="1"/>
</dbReference>
<organism evidence="12 13">
    <name type="scientific">[Collinsella] massiliensis</name>
    <dbReference type="NCBI Taxonomy" id="1232426"/>
    <lineage>
        <taxon>Bacteria</taxon>
        <taxon>Bacillati</taxon>
        <taxon>Actinomycetota</taxon>
        <taxon>Coriobacteriia</taxon>
        <taxon>Coriobacteriales</taxon>
        <taxon>Coriobacteriaceae</taxon>
        <taxon>Enorma</taxon>
    </lineage>
</organism>
<keyword evidence="13" id="KW-1185">Reference proteome</keyword>
<keyword evidence="3 9" id="KW-0808">Transferase</keyword>
<keyword evidence="6 9" id="KW-0067">ATP-binding</keyword>
<dbReference type="CDD" id="cd04651">
    <property type="entry name" value="LbH_G1P_AT_C"/>
    <property type="match status" value="1"/>
</dbReference>
<dbReference type="GO" id="GO:0005978">
    <property type="term" value="P:glycogen biosynthetic process"/>
    <property type="evidence" value="ECO:0007669"/>
    <property type="project" value="UniProtKB-UniRule"/>
</dbReference>
<comment type="catalytic activity">
    <reaction evidence="9">
        <text>alpha-D-glucose 1-phosphate + ATP + H(+) = ADP-alpha-D-glucose + diphosphate</text>
        <dbReference type="Rhea" id="RHEA:12120"/>
        <dbReference type="ChEBI" id="CHEBI:15378"/>
        <dbReference type="ChEBI" id="CHEBI:30616"/>
        <dbReference type="ChEBI" id="CHEBI:33019"/>
        <dbReference type="ChEBI" id="CHEBI:57498"/>
        <dbReference type="ChEBI" id="CHEBI:58601"/>
        <dbReference type="EC" id="2.7.7.27"/>
    </reaction>
</comment>
<dbReference type="GO" id="GO:0005524">
    <property type="term" value="F:ATP binding"/>
    <property type="evidence" value="ECO:0007669"/>
    <property type="project" value="UniProtKB-KW"/>
</dbReference>
<feature type="binding site" evidence="9">
    <location>
        <position position="165"/>
    </location>
    <ligand>
        <name>alpha-D-glucose 1-phosphate</name>
        <dbReference type="ChEBI" id="CHEBI:58601"/>
    </ligand>
</feature>
<dbReference type="CDD" id="cd02508">
    <property type="entry name" value="ADP_Glucose_PP"/>
    <property type="match status" value="1"/>
</dbReference>
<keyword evidence="2 9" id="KW-0321">Glycogen metabolism</keyword>
<feature type="binding site" evidence="9">
    <location>
        <position position="100"/>
    </location>
    <ligand>
        <name>alpha-D-glucose 1-phosphate</name>
        <dbReference type="ChEBI" id="CHEBI:58601"/>
    </ligand>
</feature>
<comment type="similarity">
    <text evidence="1 9">Belongs to the bacterial/plant glucose-1-phosphate adenylyltransferase family.</text>
</comment>
<dbReference type="InterPro" id="IPR005836">
    <property type="entry name" value="ADP_Glu_pyroP_CS"/>
</dbReference>
<evidence type="ECO:0000256" key="5">
    <source>
        <dbReference type="ARBA" id="ARBA00022741"/>
    </source>
</evidence>
<dbReference type="Gene3D" id="3.90.550.10">
    <property type="entry name" value="Spore Coat Polysaccharide Biosynthesis Protein SpsA, Chain A"/>
    <property type="match status" value="1"/>
</dbReference>
<reference evidence="13" key="1">
    <citation type="submission" date="2017-04" db="EMBL/GenBank/DDBJ databases">
        <title>Function of individual gut microbiota members based on whole genome sequencing of pure cultures obtained from chicken caecum.</title>
        <authorList>
            <person name="Medvecky M."/>
            <person name="Cejkova D."/>
            <person name="Polansky O."/>
            <person name="Karasova D."/>
            <person name="Kubasova T."/>
            <person name="Cizek A."/>
            <person name="Rychlik I."/>
        </authorList>
    </citation>
    <scope>NUCLEOTIDE SEQUENCE [LARGE SCALE GENOMIC DNA]</scope>
    <source>
        <strain evidence="13">An5</strain>
    </source>
</reference>
<accession>A0A1Y3XJI7</accession>
<dbReference type="InterPro" id="IPR011004">
    <property type="entry name" value="Trimer_LpxA-like_sf"/>
</dbReference>
<dbReference type="Pfam" id="PF00483">
    <property type="entry name" value="NTP_transferase"/>
    <property type="match status" value="1"/>
</dbReference>
<gene>
    <name evidence="9" type="primary">glgC</name>
    <name evidence="12" type="ORF">B5G02_08985</name>
</gene>
<evidence type="ECO:0000259" key="11">
    <source>
        <dbReference type="Pfam" id="PF24894"/>
    </source>
</evidence>
<dbReference type="UniPathway" id="UPA00164"/>
<dbReference type="HAMAP" id="MF_00624">
    <property type="entry name" value="GlgC"/>
    <property type="match status" value="1"/>
</dbReference>
<evidence type="ECO:0000256" key="4">
    <source>
        <dbReference type="ARBA" id="ARBA00022695"/>
    </source>
</evidence>
<dbReference type="NCBIfam" id="TIGR02091">
    <property type="entry name" value="glgC"/>
    <property type="match status" value="1"/>
</dbReference>
<dbReference type="SUPFAM" id="SSF53448">
    <property type="entry name" value="Nucleotide-diphospho-sugar transferases"/>
    <property type="match status" value="1"/>
</dbReference>
<comment type="subunit">
    <text evidence="9">Homotetramer.</text>
</comment>
<feature type="binding site" evidence="9">
    <location>
        <begin position="180"/>
        <end position="181"/>
    </location>
    <ligand>
        <name>alpha-D-glucose 1-phosphate</name>
        <dbReference type="ChEBI" id="CHEBI:58601"/>
    </ligand>
</feature>
<dbReference type="EMBL" id="NFIE01000023">
    <property type="protein sequence ID" value="OUN85774.1"/>
    <property type="molecule type" value="Genomic_DNA"/>
</dbReference>
<proteinExistence type="inferred from homology"/>
<dbReference type="SUPFAM" id="SSF51161">
    <property type="entry name" value="Trimeric LpxA-like enzymes"/>
    <property type="match status" value="1"/>
</dbReference>
<comment type="caution">
    <text evidence="12">The sequence shown here is derived from an EMBL/GenBank/DDBJ whole genome shotgun (WGS) entry which is preliminary data.</text>
</comment>
<feature type="binding site" evidence="9">
    <location>
        <position position="191"/>
    </location>
    <ligand>
        <name>alpha-D-glucose 1-phosphate</name>
        <dbReference type="ChEBI" id="CHEBI:58601"/>
    </ligand>
</feature>
<dbReference type="InterPro" id="IPR029044">
    <property type="entry name" value="Nucleotide-diphossugar_trans"/>
</dbReference>
<dbReference type="PANTHER" id="PTHR43523:SF2">
    <property type="entry name" value="GLUCOSE-1-PHOSPHATE ADENYLYLTRANSFERASE"/>
    <property type="match status" value="1"/>
</dbReference>
<evidence type="ECO:0000256" key="1">
    <source>
        <dbReference type="ARBA" id="ARBA00010443"/>
    </source>
</evidence>
<keyword evidence="5 9" id="KW-0547">Nucleotide-binding</keyword>
<dbReference type="RefSeq" id="WP_019238430.1">
    <property type="nucleotide sequence ID" value="NZ_CABKRW010000106.1"/>
</dbReference>
<keyword evidence="8 9" id="KW-0119">Carbohydrate metabolism</keyword>
<dbReference type="OrthoDB" id="9801810at2"/>
<dbReference type="Gene3D" id="2.160.10.10">
    <property type="entry name" value="Hexapeptide repeat proteins"/>
    <property type="match status" value="1"/>
</dbReference>
<feature type="domain" description="Nucleotidyl transferase" evidence="10">
    <location>
        <begin position="8"/>
        <end position="260"/>
    </location>
</feature>
<evidence type="ECO:0000256" key="6">
    <source>
        <dbReference type="ARBA" id="ARBA00022840"/>
    </source>
</evidence>
<evidence type="ECO:0000256" key="3">
    <source>
        <dbReference type="ARBA" id="ARBA00022679"/>
    </source>
</evidence>
<keyword evidence="4 9" id="KW-0548">Nucleotidyltransferase</keyword>
<dbReference type="InterPro" id="IPR023049">
    <property type="entry name" value="GlgC_bac"/>
</dbReference>
<dbReference type="InterPro" id="IPR056818">
    <property type="entry name" value="GlmU/GlgC-like_hexapep"/>
</dbReference>
<dbReference type="InterPro" id="IPR005835">
    <property type="entry name" value="NTP_transferase_dom"/>
</dbReference>
<evidence type="ECO:0000313" key="12">
    <source>
        <dbReference type="EMBL" id="OUN85774.1"/>
    </source>
</evidence>
<dbReference type="EC" id="2.7.7.27" evidence="9"/>
<dbReference type="PROSITE" id="PS00810">
    <property type="entry name" value="ADP_GLC_PYROPHOSPH_3"/>
    <property type="match status" value="1"/>
</dbReference>
<feature type="site" description="Could play a key role in the communication between the regulatory and the substrate sites" evidence="9">
    <location>
        <position position="99"/>
    </location>
</feature>
<evidence type="ECO:0000259" key="10">
    <source>
        <dbReference type="Pfam" id="PF00483"/>
    </source>
</evidence>
<evidence type="ECO:0000313" key="13">
    <source>
        <dbReference type="Proteomes" id="UP000195781"/>
    </source>
</evidence>
<evidence type="ECO:0000256" key="9">
    <source>
        <dbReference type="HAMAP-Rule" id="MF_00624"/>
    </source>
</evidence>
<evidence type="ECO:0000256" key="8">
    <source>
        <dbReference type="ARBA" id="ARBA00023277"/>
    </source>
</evidence>
<dbReference type="PROSITE" id="PS00809">
    <property type="entry name" value="ADP_GLC_PYROPHOSPH_2"/>
    <property type="match status" value="1"/>
</dbReference>
<sequence length="381" mass="40898">MSKKECIAMLLAGGQGSRLGALTSKIAKPAVSFGGKYRIIDFTLSNCANSGIDTVGVLTQYRPYQLHAYLGSGSAWDLDEKGAGVSILPPYATQEGGAWYAGTADAVTQNLDYIKSHDPEYVLILSGDALYRMDYRAMLDSHIANGADLTIAVMPVPWEEASRFGILTADSDGRITRFDEKPEKPESNLASMGIYIFTADFLIKTLEDDAVNQRSSHDFGGDIIPGALADGKRLFVHEFHGFWRDVGTIASYHETSMDLLGQNPAFDLFDKTVPVMSNDLTRPPHYIGPDGRVDDCLISNGCRILGTVRHSIISTDAVVGERAVVEDSVLLPGAVVKSGAYVSRAILGENAVVEEGVKLGSVDTTKDTAVVGNDVVIGKGE</sequence>
<comment type="function">
    <text evidence="9">Involved in the biosynthesis of ADP-glucose, a building block required for the elongation reactions to produce glycogen. Catalyzes the reaction between ATP and alpha-D-glucose 1-phosphate (G1P) to produce pyrophosphate and ADP-Glc.</text>
</comment>
<protein>
    <recommendedName>
        <fullName evidence="9">Glucose-1-phosphate adenylyltransferase</fullName>
        <ecNumber evidence="9">2.7.7.27</ecNumber>
    </recommendedName>
    <alternativeName>
        <fullName evidence="9">ADP-glucose pyrophosphorylase</fullName>
        <shortName evidence="9">ADPGlc PPase</shortName>
    </alternativeName>
    <alternativeName>
        <fullName evidence="9">ADP-glucose synthase</fullName>
    </alternativeName>
</protein>
<comment type="pathway">
    <text evidence="9">Glycan biosynthesis; glycogen biosynthesis.</text>
</comment>
<feature type="site" description="Could play a key role in the communication between the regulatory and the substrate sites" evidence="9">
    <location>
        <position position="60"/>
    </location>
</feature>
<dbReference type="GO" id="GO:0008878">
    <property type="term" value="F:glucose-1-phosphate adenylyltransferase activity"/>
    <property type="evidence" value="ECO:0007669"/>
    <property type="project" value="UniProtKB-UniRule"/>
</dbReference>
<evidence type="ECO:0000256" key="2">
    <source>
        <dbReference type="ARBA" id="ARBA00022600"/>
    </source>
</evidence>